<dbReference type="InterPro" id="IPR011037">
    <property type="entry name" value="Pyrv_Knase-like_insert_dom_sf"/>
</dbReference>
<comment type="caution">
    <text evidence="2">The sequence shown here is derived from an EMBL/GenBank/DDBJ whole genome shotgun (WGS) entry which is preliminary data.</text>
</comment>
<gene>
    <name evidence="2" type="ORF">BA724_01435</name>
</gene>
<dbReference type="Proteomes" id="UP000095658">
    <property type="component" value="Unassembled WGS sequence"/>
</dbReference>
<protein>
    <submittedName>
        <fullName evidence="2">Sulfurase</fullName>
    </submittedName>
</protein>
<dbReference type="GO" id="GO:0030151">
    <property type="term" value="F:molybdenum ion binding"/>
    <property type="evidence" value="ECO:0007669"/>
    <property type="project" value="InterPro"/>
</dbReference>
<dbReference type="Pfam" id="PF03473">
    <property type="entry name" value="MOSC"/>
    <property type="match status" value="1"/>
</dbReference>
<organism evidence="2 3">
    <name type="scientific">Domibacillus iocasae</name>
    <dbReference type="NCBI Taxonomy" id="1714016"/>
    <lineage>
        <taxon>Bacteria</taxon>
        <taxon>Bacillati</taxon>
        <taxon>Bacillota</taxon>
        <taxon>Bacilli</taxon>
        <taxon>Bacillales</taxon>
        <taxon>Bacillaceae</taxon>
        <taxon>Domibacillus</taxon>
    </lineage>
</organism>
<dbReference type="GO" id="GO:0003824">
    <property type="term" value="F:catalytic activity"/>
    <property type="evidence" value="ECO:0007669"/>
    <property type="project" value="InterPro"/>
</dbReference>
<accession>A0A1E7DR21</accession>
<dbReference type="PROSITE" id="PS51340">
    <property type="entry name" value="MOSC"/>
    <property type="match status" value="1"/>
</dbReference>
<feature type="domain" description="MOSC" evidence="1">
    <location>
        <begin position="129"/>
        <end position="279"/>
    </location>
</feature>
<dbReference type="AlphaFoldDB" id="A0A1E7DR21"/>
<dbReference type="Pfam" id="PF03476">
    <property type="entry name" value="MOSC_N"/>
    <property type="match status" value="1"/>
</dbReference>
<keyword evidence="3" id="KW-1185">Reference proteome</keyword>
<dbReference type="GO" id="GO:0030170">
    <property type="term" value="F:pyridoxal phosphate binding"/>
    <property type="evidence" value="ECO:0007669"/>
    <property type="project" value="InterPro"/>
</dbReference>
<dbReference type="InterPro" id="IPR005303">
    <property type="entry name" value="MOCOS_middle"/>
</dbReference>
<evidence type="ECO:0000313" key="3">
    <source>
        <dbReference type="Proteomes" id="UP000095658"/>
    </source>
</evidence>
<dbReference type="Gene3D" id="2.40.33.20">
    <property type="entry name" value="PK beta-barrel domain-like"/>
    <property type="match status" value="1"/>
</dbReference>
<evidence type="ECO:0000313" key="2">
    <source>
        <dbReference type="EMBL" id="OES45511.1"/>
    </source>
</evidence>
<dbReference type="SUPFAM" id="SSF50800">
    <property type="entry name" value="PK beta-barrel domain-like"/>
    <property type="match status" value="1"/>
</dbReference>
<name>A0A1E7DR21_9BACI</name>
<dbReference type="InterPro" id="IPR005302">
    <property type="entry name" value="MoCF_Sase_C"/>
</dbReference>
<dbReference type="STRING" id="1714016.BA724_01435"/>
<dbReference type="EMBL" id="MAMP01000012">
    <property type="protein sequence ID" value="OES45511.1"/>
    <property type="molecule type" value="Genomic_DNA"/>
</dbReference>
<reference evidence="2 3" key="1">
    <citation type="submission" date="2016-06" db="EMBL/GenBank/DDBJ databases">
        <title>Domibacillus iocasae genome sequencing.</title>
        <authorList>
            <person name="Verma A."/>
            <person name="Pal Y."/>
            <person name="Ojha A.K."/>
            <person name="Krishnamurthi S."/>
        </authorList>
    </citation>
    <scope>NUCLEOTIDE SEQUENCE [LARGE SCALE GENOMIC DNA]</scope>
    <source>
        <strain evidence="2 3">DSM 29979</strain>
    </source>
</reference>
<proteinExistence type="predicted"/>
<evidence type="ECO:0000259" key="1">
    <source>
        <dbReference type="PROSITE" id="PS51340"/>
    </source>
</evidence>
<sequence length="279" mass="31150">MTIKRRRVIKVTSATIASLWRYPVKSMMGEELNACDLTEKGLLGDRAFGVIDLSSGKLANAKNPLKWPNMFQYRASFTEPPELSKPFPPVRITFPDGQTTLSTDEAQNEKLTESFGRTVQLATPSSHDIQFEGYIPEDMKELGNPGTIFTRNSPQETFFDIAMVHIITTSTIDTLRKYIPESRIEPRRFRPNIIIHLPDAEGFVENDWVGKVLTIGGHVQLKILQPTPRCVMTTLAQGDLPKDPNVLKSIVKNNAGSFGVYASVVKNGEIRTGNSIHIH</sequence>